<gene>
    <name evidence="2" type="ORF">RHGRI_012435</name>
</gene>
<dbReference type="SMART" id="SM00367">
    <property type="entry name" value="LRR_CC"/>
    <property type="match status" value="7"/>
</dbReference>
<dbReference type="InterPro" id="IPR006553">
    <property type="entry name" value="Leu-rich_rpt_Cys-con_subtyp"/>
</dbReference>
<protein>
    <recommendedName>
        <fullName evidence="1">F-box domain-containing protein</fullName>
    </recommendedName>
</protein>
<organism evidence="2 3">
    <name type="scientific">Rhododendron griersonianum</name>
    <dbReference type="NCBI Taxonomy" id="479676"/>
    <lineage>
        <taxon>Eukaryota</taxon>
        <taxon>Viridiplantae</taxon>
        <taxon>Streptophyta</taxon>
        <taxon>Embryophyta</taxon>
        <taxon>Tracheophyta</taxon>
        <taxon>Spermatophyta</taxon>
        <taxon>Magnoliopsida</taxon>
        <taxon>eudicotyledons</taxon>
        <taxon>Gunneridae</taxon>
        <taxon>Pentapetalae</taxon>
        <taxon>asterids</taxon>
        <taxon>Ericales</taxon>
        <taxon>Ericaceae</taxon>
        <taxon>Ericoideae</taxon>
        <taxon>Rhodoreae</taxon>
        <taxon>Rhododendron</taxon>
    </lineage>
</organism>
<dbReference type="CDD" id="cd22159">
    <property type="entry name" value="F-box_AtTIR1-like"/>
    <property type="match status" value="1"/>
</dbReference>
<evidence type="ECO:0000313" key="3">
    <source>
        <dbReference type="Proteomes" id="UP000823749"/>
    </source>
</evidence>
<proteinExistence type="predicted"/>
<dbReference type="SUPFAM" id="SSF81383">
    <property type="entry name" value="F-box domain"/>
    <property type="match status" value="1"/>
</dbReference>
<dbReference type="SMART" id="SM00256">
    <property type="entry name" value="FBOX"/>
    <property type="match status" value="1"/>
</dbReference>
<evidence type="ECO:0000313" key="2">
    <source>
        <dbReference type="EMBL" id="KAG5554866.1"/>
    </source>
</evidence>
<dbReference type="Pfam" id="PF18511">
    <property type="entry name" value="F-box_5"/>
    <property type="match status" value="1"/>
</dbReference>
<evidence type="ECO:0000259" key="1">
    <source>
        <dbReference type="SMART" id="SM00256"/>
    </source>
</evidence>
<feature type="domain" description="F-box" evidence="1">
    <location>
        <begin position="11"/>
        <end position="52"/>
    </location>
</feature>
<dbReference type="InterPro" id="IPR057207">
    <property type="entry name" value="FBXL15_LRR"/>
</dbReference>
<dbReference type="SUPFAM" id="SSF52047">
    <property type="entry name" value="RNI-like"/>
    <property type="match status" value="1"/>
</dbReference>
<keyword evidence="3" id="KW-1185">Reference proteome</keyword>
<dbReference type="GO" id="GO:0031146">
    <property type="term" value="P:SCF-dependent proteasomal ubiquitin-dependent protein catabolic process"/>
    <property type="evidence" value="ECO:0007669"/>
    <property type="project" value="TreeGrafter"/>
</dbReference>
<accession>A0AAV6KR26</accession>
<dbReference type="PANTHER" id="PTHR13318">
    <property type="entry name" value="PARTNER OF PAIRED, ISOFORM B-RELATED"/>
    <property type="match status" value="1"/>
</dbReference>
<name>A0AAV6KR26_9ERIC</name>
<dbReference type="GO" id="GO:0019005">
    <property type="term" value="C:SCF ubiquitin ligase complex"/>
    <property type="evidence" value="ECO:0007669"/>
    <property type="project" value="TreeGrafter"/>
</dbReference>
<sequence length="316" mass="34594">MRGHDRINTALPDELILEILNRLDSKSSRDASSLVCKRWLGLEKLTRDTIRVGASNNPDSVIKLLARRFVNIKKVYIDEHLSIPVPGQFRRRHGGDPSALSYSKLRHRTEKRVSEEVEMDSYCLSDAGLTAVSEGFTELEKLSLIWCSNVTSAGLKSIAEKCRFLRSLDLQGCYAGDQGLAAVGECCKQLEDLNLRFCEGLSDTGLTELAIHCGSSLKSLGVAACAKITDVSLEAVGSHCISLETLSLDSEFINNKGVLAVAKGCPLLKVLKLQCINVTDEALEAVGIFCSALELLALYSFQRFTDKSVILPGCFY</sequence>
<dbReference type="InterPro" id="IPR036047">
    <property type="entry name" value="F-box-like_dom_sf"/>
</dbReference>
<dbReference type="Gene3D" id="1.20.1280.50">
    <property type="match status" value="1"/>
</dbReference>
<reference evidence="2" key="1">
    <citation type="submission" date="2020-08" db="EMBL/GenBank/DDBJ databases">
        <title>Plant Genome Project.</title>
        <authorList>
            <person name="Zhang R.-G."/>
        </authorList>
    </citation>
    <scope>NUCLEOTIDE SEQUENCE</scope>
    <source>
        <strain evidence="2">WSP0</strain>
        <tissue evidence="2">Leaf</tissue>
    </source>
</reference>
<dbReference type="InterPro" id="IPR032675">
    <property type="entry name" value="LRR_dom_sf"/>
</dbReference>
<dbReference type="Gene3D" id="3.80.10.10">
    <property type="entry name" value="Ribonuclease Inhibitor"/>
    <property type="match status" value="2"/>
</dbReference>
<dbReference type="EMBL" id="JACTNZ010000004">
    <property type="protein sequence ID" value="KAG5554866.1"/>
    <property type="molecule type" value="Genomic_DNA"/>
</dbReference>
<comment type="caution">
    <text evidence="2">The sequence shown here is derived from an EMBL/GenBank/DDBJ whole genome shotgun (WGS) entry which is preliminary data.</text>
</comment>
<dbReference type="InterPro" id="IPR001810">
    <property type="entry name" value="F-box_dom"/>
</dbReference>
<dbReference type="InterPro" id="IPR041567">
    <property type="entry name" value="COI1_F-box"/>
</dbReference>
<dbReference type="Pfam" id="PF25372">
    <property type="entry name" value="DUF7885"/>
    <property type="match status" value="1"/>
</dbReference>
<dbReference type="FunFam" id="1.20.1280.50:FF:000023">
    <property type="entry name" value="F-box/LRR-repeat protein 4"/>
    <property type="match status" value="1"/>
</dbReference>
<dbReference type="AlphaFoldDB" id="A0AAV6KR26"/>
<dbReference type="Proteomes" id="UP000823749">
    <property type="component" value="Chromosome 4"/>
</dbReference>